<organism evidence="2 3">
    <name type="scientific">Enterobacter hormaechei</name>
    <dbReference type="NCBI Taxonomy" id="158836"/>
    <lineage>
        <taxon>Bacteria</taxon>
        <taxon>Pseudomonadati</taxon>
        <taxon>Pseudomonadota</taxon>
        <taxon>Gammaproteobacteria</taxon>
        <taxon>Enterobacterales</taxon>
        <taxon>Enterobacteriaceae</taxon>
        <taxon>Enterobacter</taxon>
        <taxon>Enterobacter cloacae complex</taxon>
    </lineage>
</organism>
<gene>
    <name evidence="2" type="ORF">SAMEA2273352_04343</name>
</gene>
<reference evidence="2 3" key="1">
    <citation type="submission" date="2016-03" db="EMBL/GenBank/DDBJ databases">
        <authorList>
            <consortium name="Pathogen Informatics"/>
        </authorList>
    </citation>
    <scope>NUCLEOTIDE SEQUENCE [LARGE SCALE GENOMIC DNA]</scope>
    <source>
        <strain evidence="3">e1424</strain>
    </source>
</reference>
<dbReference type="Pfam" id="PF19419">
    <property type="entry name" value="DUF5983"/>
    <property type="match status" value="1"/>
</dbReference>
<proteinExistence type="predicted"/>
<dbReference type="AlphaFoldDB" id="A0A822WXJ4"/>
<protein>
    <recommendedName>
        <fullName evidence="1">DUF5983 domain-containing protein</fullName>
    </recommendedName>
</protein>
<evidence type="ECO:0000313" key="3">
    <source>
        <dbReference type="Proteomes" id="UP000076205"/>
    </source>
</evidence>
<feature type="domain" description="DUF5983" evidence="1">
    <location>
        <begin position="33"/>
        <end position="127"/>
    </location>
</feature>
<dbReference type="Proteomes" id="UP000076205">
    <property type="component" value="Unassembled WGS sequence"/>
</dbReference>
<evidence type="ECO:0000313" key="2">
    <source>
        <dbReference type="EMBL" id="CZY18914.1"/>
    </source>
</evidence>
<name>A0A822WXJ4_9ENTR</name>
<dbReference type="InterPro" id="IPR046025">
    <property type="entry name" value="DUF5983"/>
</dbReference>
<dbReference type="EMBL" id="FJYW01000012">
    <property type="protein sequence ID" value="CZY18914.1"/>
    <property type="molecule type" value="Genomic_DNA"/>
</dbReference>
<comment type="caution">
    <text evidence="2">The sequence shown here is derived from an EMBL/GenBank/DDBJ whole genome shotgun (WGS) entry which is preliminary data.</text>
</comment>
<evidence type="ECO:0000259" key="1">
    <source>
        <dbReference type="Pfam" id="PF19419"/>
    </source>
</evidence>
<accession>A0A822WXJ4</accession>
<sequence length="127" mass="14318">MFGTAKDIIEKLENYPEDEPLLMLKITESYKTAVISTAHVTAADSERLPIACFDPLTDRGLNWVHGTQYGWIVRAGVRGNDWKEELREYGISEETISNIQTIVDAGFDAVHFDCDAELVDGLPAWDW</sequence>